<dbReference type="Proteomes" id="UP001145114">
    <property type="component" value="Unassembled WGS sequence"/>
</dbReference>
<comment type="caution">
    <text evidence="1">The sequence shown here is derived from an EMBL/GenBank/DDBJ whole genome shotgun (WGS) entry which is preliminary data.</text>
</comment>
<evidence type="ECO:0000313" key="1">
    <source>
        <dbReference type="EMBL" id="KAJ1679981.1"/>
    </source>
</evidence>
<feature type="non-terminal residue" evidence="1">
    <location>
        <position position="240"/>
    </location>
</feature>
<dbReference type="EMBL" id="JAMZIH010000089">
    <property type="protein sequence ID" value="KAJ1679981.1"/>
    <property type="molecule type" value="Genomic_DNA"/>
</dbReference>
<protein>
    <submittedName>
        <fullName evidence="1">Uncharacterized protein</fullName>
    </submittedName>
</protein>
<name>A0ACC1HWE9_9FUNG</name>
<proteinExistence type="predicted"/>
<keyword evidence="2" id="KW-1185">Reference proteome</keyword>
<evidence type="ECO:0000313" key="2">
    <source>
        <dbReference type="Proteomes" id="UP001145114"/>
    </source>
</evidence>
<sequence>MGANVPIPSSVAPARQNKPPHTKYPPSKLLSRESDLENAGRKRSPSEQLVAIELQPIGEAHGGDGGGDLQYQADATSQGGDSAKDSPNSASSDTPKPSQRVSGTTRNGVSIIWQSPEEEEEWYQQEIERVRTQVEQLSRADNSREAEANSIRSGWKRELFLLFEDPSSSSSAFVVNIFVTLMIVFSAVLSTVETIPSIREGHPRIWFGLETGVIVVFTIEFVLRFCGHSGSWRQIWNHCL</sequence>
<organism evidence="1 2">
    <name type="scientific">Spiromyces aspiralis</name>
    <dbReference type="NCBI Taxonomy" id="68401"/>
    <lineage>
        <taxon>Eukaryota</taxon>
        <taxon>Fungi</taxon>
        <taxon>Fungi incertae sedis</taxon>
        <taxon>Zoopagomycota</taxon>
        <taxon>Kickxellomycotina</taxon>
        <taxon>Kickxellomycetes</taxon>
        <taxon>Kickxellales</taxon>
        <taxon>Kickxellaceae</taxon>
        <taxon>Spiromyces</taxon>
    </lineage>
</organism>
<accession>A0ACC1HWE9</accession>
<reference evidence="1" key="1">
    <citation type="submission" date="2022-06" db="EMBL/GenBank/DDBJ databases">
        <title>Phylogenomic reconstructions and comparative analyses of Kickxellomycotina fungi.</title>
        <authorList>
            <person name="Reynolds N.K."/>
            <person name="Stajich J.E."/>
            <person name="Barry K."/>
            <person name="Grigoriev I.V."/>
            <person name="Crous P."/>
            <person name="Smith M.E."/>
        </authorList>
    </citation>
    <scope>NUCLEOTIDE SEQUENCE</scope>
    <source>
        <strain evidence="1">RSA 2271</strain>
    </source>
</reference>
<gene>
    <name evidence="1" type="ORF">EV182_000927</name>
</gene>